<evidence type="ECO:0000313" key="10">
    <source>
        <dbReference type="Proteomes" id="UP000030746"/>
    </source>
</evidence>
<evidence type="ECO:0000256" key="6">
    <source>
        <dbReference type="ARBA" id="ARBA00067456"/>
    </source>
</evidence>
<dbReference type="OrthoDB" id="415696at2759"/>
<organism evidence="9 10">
    <name type="scientific">Lottia gigantea</name>
    <name type="common">Giant owl limpet</name>
    <dbReference type="NCBI Taxonomy" id="225164"/>
    <lineage>
        <taxon>Eukaryota</taxon>
        <taxon>Metazoa</taxon>
        <taxon>Spiralia</taxon>
        <taxon>Lophotrochozoa</taxon>
        <taxon>Mollusca</taxon>
        <taxon>Gastropoda</taxon>
        <taxon>Patellogastropoda</taxon>
        <taxon>Lottioidea</taxon>
        <taxon>Lottiidae</taxon>
        <taxon>Lottia</taxon>
    </lineage>
</organism>
<evidence type="ECO:0000256" key="5">
    <source>
        <dbReference type="ARBA" id="ARBA00023284"/>
    </source>
</evidence>
<evidence type="ECO:0000313" key="9">
    <source>
        <dbReference type="EMBL" id="ESO99672.1"/>
    </source>
</evidence>
<evidence type="ECO:0000259" key="8">
    <source>
        <dbReference type="Pfam" id="PF00462"/>
    </source>
</evidence>
<gene>
    <name evidence="9" type="ORF">LOTGIDRAFT_201172</name>
</gene>
<dbReference type="KEGG" id="lgi:LOTGIDRAFT_201172"/>
<dbReference type="EMBL" id="KB200971">
    <property type="protein sequence ID" value="ESO99672.1"/>
    <property type="molecule type" value="Genomic_DNA"/>
</dbReference>
<dbReference type="STRING" id="225164.V4AQZ7"/>
<evidence type="ECO:0000256" key="3">
    <source>
        <dbReference type="ARBA" id="ARBA00023004"/>
    </source>
</evidence>
<dbReference type="GO" id="GO:0005759">
    <property type="term" value="C:mitochondrial matrix"/>
    <property type="evidence" value="ECO:0007669"/>
    <property type="project" value="TreeGrafter"/>
</dbReference>
<dbReference type="InterPro" id="IPR036249">
    <property type="entry name" value="Thioredoxin-like_sf"/>
</dbReference>
<accession>V4AQZ7</accession>
<dbReference type="FunFam" id="3.40.30.10:FF:000005">
    <property type="entry name" value="Glutaredoxin 5"/>
    <property type="match status" value="1"/>
</dbReference>
<dbReference type="SUPFAM" id="SSF52833">
    <property type="entry name" value="Thioredoxin-like"/>
    <property type="match status" value="1"/>
</dbReference>
<dbReference type="InterPro" id="IPR033658">
    <property type="entry name" value="GRX_PICOT-like"/>
</dbReference>
<dbReference type="RefSeq" id="XP_009049637.1">
    <property type="nucleotide sequence ID" value="XM_009051389.1"/>
</dbReference>
<dbReference type="GeneID" id="20245453"/>
<dbReference type="PANTHER" id="PTHR10293">
    <property type="entry name" value="GLUTAREDOXIN FAMILY MEMBER"/>
    <property type="match status" value="1"/>
</dbReference>
<evidence type="ECO:0000256" key="4">
    <source>
        <dbReference type="ARBA" id="ARBA00023014"/>
    </source>
</evidence>
<reference evidence="9 10" key="1">
    <citation type="journal article" date="2013" name="Nature">
        <title>Insights into bilaterian evolution from three spiralian genomes.</title>
        <authorList>
            <person name="Simakov O."/>
            <person name="Marletaz F."/>
            <person name="Cho S.J."/>
            <person name="Edsinger-Gonzales E."/>
            <person name="Havlak P."/>
            <person name="Hellsten U."/>
            <person name="Kuo D.H."/>
            <person name="Larsson T."/>
            <person name="Lv J."/>
            <person name="Arendt D."/>
            <person name="Savage R."/>
            <person name="Osoegawa K."/>
            <person name="de Jong P."/>
            <person name="Grimwood J."/>
            <person name="Chapman J.A."/>
            <person name="Shapiro H."/>
            <person name="Aerts A."/>
            <person name="Otillar R.P."/>
            <person name="Terry A.Y."/>
            <person name="Boore J.L."/>
            <person name="Grigoriev I.V."/>
            <person name="Lindberg D.R."/>
            <person name="Seaver E.C."/>
            <person name="Weisblat D.A."/>
            <person name="Putnam N.H."/>
            <person name="Rokhsar D.S."/>
        </authorList>
    </citation>
    <scope>NUCLEOTIDE SEQUENCE [LARGE SCALE GENOMIC DNA]</scope>
</reference>
<sequence length="147" mass="16514">MNRLLKISTTKSTASFCRILAARYSTNTGSKEHIDGLVKDKKLVVFMKGTPDSPNCGFSNLVVQILRMHGVKDFQAHNVLADQSLRQGIKDYSQWQTIPQIYMNGEFIGGSDIMLEMHKNGDLIEELKKVGIRSALLDQQEDENKQG</sequence>
<keyword evidence="2" id="KW-0479">Metal-binding</keyword>
<dbReference type="GO" id="GO:0046872">
    <property type="term" value="F:metal ion binding"/>
    <property type="evidence" value="ECO:0007669"/>
    <property type="project" value="UniProtKB-KW"/>
</dbReference>
<dbReference type="Proteomes" id="UP000030746">
    <property type="component" value="Unassembled WGS sequence"/>
</dbReference>
<dbReference type="InterPro" id="IPR002109">
    <property type="entry name" value="Glutaredoxin"/>
</dbReference>
<dbReference type="AlphaFoldDB" id="V4AQZ7"/>
<dbReference type="GO" id="GO:0051537">
    <property type="term" value="F:2 iron, 2 sulfur cluster binding"/>
    <property type="evidence" value="ECO:0007669"/>
    <property type="project" value="UniProtKB-KW"/>
</dbReference>
<dbReference type="InterPro" id="IPR004480">
    <property type="entry name" value="Monothiol_GRX-rel"/>
</dbReference>
<dbReference type="NCBIfam" id="TIGR00365">
    <property type="entry name" value="Grx4 family monothiol glutaredoxin"/>
    <property type="match status" value="1"/>
</dbReference>
<dbReference type="PANTHER" id="PTHR10293:SF16">
    <property type="entry name" value="GLUTAREDOXIN-RELATED PROTEIN 5, MITOCHONDRIAL"/>
    <property type="match status" value="1"/>
</dbReference>
<protein>
    <recommendedName>
        <fullName evidence="6">Glutaredoxin-related protein 5, mitochondrial</fullName>
    </recommendedName>
    <alternativeName>
        <fullName evidence="7">Monothiol glutaredoxin-5</fullName>
    </alternativeName>
</protein>
<proteinExistence type="predicted"/>
<evidence type="ECO:0000256" key="2">
    <source>
        <dbReference type="ARBA" id="ARBA00022723"/>
    </source>
</evidence>
<dbReference type="OMA" id="TKLMPQC"/>
<keyword evidence="3" id="KW-0408">Iron</keyword>
<keyword evidence="5" id="KW-0676">Redox-active center</keyword>
<dbReference type="CDD" id="cd03028">
    <property type="entry name" value="GRX_PICOT_like"/>
    <property type="match status" value="1"/>
</dbReference>
<dbReference type="PROSITE" id="PS51354">
    <property type="entry name" value="GLUTAREDOXIN_2"/>
    <property type="match status" value="1"/>
</dbReference>
<keyword evidence="4" id="KW-0411">Iron-sulfur</keyword>
<evidence type="ECO:0000256" key="7">
    <source>
        <dbReference type="ARBA" id="ARBA00076083"/>
    </source>
</evidence>
<dbReference type="Pfam" id="PF00462">
    <property type="entry name" value="Glutaredoxin"/>
    <property type="match status" value="1"/>
</dbReference>
<evidence type="ECO:0000256" key="1">
    <source>
        <dbReference type="ARBA" id="ARBA00022714"/>
    </source>
</evidence>
<dbReference type="Gene3D" id="3.40.30.10">
    <property type="entry name" value="Glutaredoxin"/>
    <property type="match status" value="1"/>
</dbReference>
<keyword evidence="1" id="KW-0001">2Fe-2S</keyword>
<name>V4AQZ7_LOTGI</name>
<dbReference type="CTD" id="20245453"/>
<dbReference type="HOGENOM" id="CLU_026126_2_0_1"/>
<feature type="domain" description="Glutaredoxin" evidence="8">
    <location>
        <begin position="44"/>
        <end position="108"/>
    </location>
</feature>
<keyword evidence="10" id="KW-1185">Reference proteome</keyword>